<gene>
    <name evidence="4" type="ORF">Q9L58_004729</name>
</gene>
<reference evidence="4 5" key="1">
    <citation type="submission" date="2024-02" db="EMBL/GenBank/DDBJ databases">
        <title>Discinaceae phylogenomics.</title>
        <authorList>
            <person name="Dirks A.C."/>
            <person name="James T.Y."/>
        </authorList>
    </citation>
    <scope>NUCLEOTIDE SEQUENCE [LARGE SCALE GENOMIC DNA]</scope>
    <source>
        <strain evidence="4 5">ACD0624</strain>
    </source>
</reference>
<evidence type="ECO:0000313" key="4">
    <source>
        <dbReference type="EMBL" id="KAL0636272.1"/>
    </source>
</evidence>
<keyword evidence="2" id="KW-0472">Membrane</keyword>
<feature type="chain" id="PRO_5047364700" evidence="3">
    <location>
        <begin position="22"/>
        <end position="383"/>
    </location>
</feature>
<organism evidence="4 5">
    <name type="scientific">Discina gigas</name>
    <dbReference type="NCBI Taxonomy" id="1032678"/>
    <lineage>
        <taxon>Eukaryota</taxon>
        <taxon>Fungi</taxon>
        <taxon>Dikarya</taxon>
        <taxon>Ascomycota</taxon>
        <taxon>Pezizomycotina</taxon>
        <taxon>Pezizomycetes</taxon>
        <taxon>Pezizales</taxon>
        <taxon>Discinaceae</taxon>
        <taxon>Discina</taxon>
    </lineage>
</organism>
<dbReference type="Gene3D" id="3.90.280.10">
    <property type="entry name" value="PEBP-like"/>
    <property type="match status" value="1"/>
</dbReference>
<keyword evidence="2" id="KW-0812">Transmembrane</keyword>
<proteinExistence type="predicted"/>
<comment type="caution">
    <text evidence="4">The sequence shown here is derived from an EMBL/GenBank/DDBJ whole genome shotgun (WGS) entry which is preliminary data.</text>
</comment>
<evidence type="ECO:0000256" key="3">
    <source>
        <dbReference type="SAM" id="SignalP"/>
    </source>
</evidence>
<feature type="compositionally biased region" description="Low complexity" evidence="1">
    <location>
        <begin position="316"/>
        <end position="333"/>
    </location>
</feature>
<feature type="region of interest" description="Disordered" evidence="1">
    <location>
        <begin position="299"/>
        <end position="351"/>
    </location>
</feature>
<feature type="transmembrane region" description="Helical" evidence="2">
    <location>
        <begin position="363"/>
        <end position="381"/>
    </location>
</feature>
<dbReference type="EMBL" id="JBBBZM010000053">
    <property type="protein sequence ID" value="KAL0636272.1"/>
    <property type="molecule type" value="Genomic_DNA"/>
</dbReference>
<sequence length="383" mass="37901">MMLTCKTSLACAFALISSVSAGLIPSGIIPSDIISGGSLAPVAPILALIPSGGESCVTGLVPVVPGSNALSAGPKTIGGLTSVATSNIVSTASGNGVVAIVGNTVAGVASLASDGVSTLTNGFPGFTNSIVLSCAYGDIMVSPASNGIEVPVDQAASAPSCFTDPSFSGEHILIMIGPDPHGAQTLHFVQPGELSSSPIVPPIGSVAFSSSKAPAVKYLGPAGSGLDTYTLLLFSQPADFKLSDFHDSDRSGFDITTFASKHALGIPVGAIYFVSGNKNGNGVSDGKFHNGTVSSTNGTLHGSYGHGNGTNNSTVHSGNFHGNTSSSSHSNSSAEPSTPLPSGNVPVSPDAVDTHSLSKASAYAANFALAGFVALISVGVLSL</sequence>
<keyword evidence="5" id="KW-1185">Reference proteome</keyword>
<dbReference type="InterPro" id="IPR035810">
    <property type="entry name" value="PEBP_euk"/>
</dbReference>
<dbReference type="SUPFAM" id="SSF49777">
    <property type="entry name" value="PEBP-like"/>
    <property type="match status" value="1"/>
</dbReference>
<keyword evidence="3" id="KW-0732">Signal</keyword>
<dbReference type="InterPro" id="IPR036610">
    <property type="entry name" value="PEBP-like_sf"/>
</dbReference>
<keyword evidence="2" id="KW-1133">Transmembrane helix</keyword>
<feature type="signal peptide" evidence="3">
    <location>
        <begin position="1"/>
        <end position="21"/>
    </location>
</feature>
<evidence type="ECO:0000256" key="2">
    <source>
        <dbReference type="SAM" id="Phobius"/>
    </source>
</evidence>
<accession>A0ABR3GK10</accession>
<evidence type="ECO:0000256" key="1">
    <source>
        <dbReference type="SAM" id="MobiDB-lite"/>
    </source>
</evidence>
<dbReference type="CDD" id="cd00866">
    <property type="entry name" value="PEBP_euk"/>
    <property type="match status" value="1"/>
</dbReference>
<evidence type="ECO:0000313" key="5">
    <source>
        <dbReference type="Proteomes" id="UP001447188"/>
    </source>
</evidence>
<dbReference type="Proteomes" id="UP001447188">
    <property type="component" value="Unassembled WGS sequence"/>
</dbReference>
<protein>
    <submittedName>
        <fullName evidence="4">Uncharacterized protein</fullName>
    </submittedName>
</protein>
<name>A0ABR3GK10_9PEZI</name>